<organism evidence="7 8">
    <name type="scientific">Bizionia hallyeonensis</name>
    <dbReference type="NCBI Taxonomy" id="1123757"/>
    <lineage>
        <taxon>Bacteria</taxon>
        <taxon>Pseudomonadati</taxon>
        <taxon>Bacteroidota</taxon>
        <taxon>Flavobacteriia</taxon>
        <taxon>Flavobacteriales</taxon>
        <taxon>Flavobacteriaceae</taxon>
        <taxon>Bizionia</taxon>
    </lineage>
</organism>
<dbReference type="CDD" id="cd02522">
    <property type="entry name" value="GT_2_like_a"/>
    <property type="match status" value="1"/>
</dbReference>
<evidence type="ECO:0000256" key="3">
    <source>
        <dbReference type="ARBA" id="ARBA00022676"/>
    </source>
</evidence>
<evidence type="ECO:0000256" key="4">
    <source>
        <dbReference type="ARBA" id="ARBA00022679"/>
    </source>
</evidence>
<keyword evidence="5" id="KW-0472">Membrane</keyword>
<dbReference type="InterPro" id="IPR029044">
    <property type="entry name" value="Nucleotide-diphossugar_trans"/>
</dbReference>
<reference evidence="8" key="1">
    <citation type="journal article" date="2019" name="Int. J. Syst. Evol. Microbiol.">
        <title>The Global Catalogue of Microorganisms (GCM) 10K type strain sequencing project: providing services to taxonomists for standard genome sequencing and annotation.</title>
        <authorList>
            <consortium name="The Broad Institute Genomics Platform"/>
            <consortium name="The Broad Institute Genome Sequencing Center for Infectious Disease"/>
            <person name="Wu L."/>
            <person name="Ma J."/>
        </authorList>
    </citation>
    <scope>NUCLEOTIDE SEQUENCE [LARGE SCALE GENOMIC DNA]</scope>
    <source>
        <strain evidence="8">JCM 17978</strain>
    </source>
</reference>
<dbReference type="Pfam" id="PF00535">
    <property type="entry name" value="Glycos_transf_2"/>
    <property type="match status" value="1"/>
</dbReference>
<evidence type="ECO:0000259" key="6">
    <source>
        <dbReference type="Pfam" id="PF00535"/>
    </source>
</evidence>
<dbReference type="Gene3D" id="3.90.550.10">
    <property type="entry name" value="Spore Coat Polysaccharide Biosynthesis Protein SpsA, Chain A"/>
    <property type="match status" value="1"/>
</dbReference>
<evidence type="ECO:0000313" key="8">
    <source>
        <dbReference type="Proteomes" id="UP001596162"/>
    </source>
</evidence>
<protein>
    <submittedName>
        <fullName evidence="7">Glycosyltransferase</fullName>
    </submittedName>
</protein>
<evidence type="ECO:0000256" key="2">
    <source>
        <dbReference type="ARBA" id="ARBA00022475"/>
    </source>
</evidence>
<keyword evidence="3" id="KW-0328">Glycosyltransferase</keyword>
<dbReference type="InterPro" id="IPR026461">
    <property type="entry name" value="Trfase_2_rSAM/seldom_assoc"/>
</dbReference>
<keyword evidence="8" id="KW-1185">Reference proteome</keyword>
<keyword evidence="4" id="KW-0808">Transferase</keyword>
<dbReference type="PANTHER" id="PTHR43646">
    <property type="entry name" value="GLYCOSYLTRANSFERASE"/>
    <property type="match status" value="1"/>
</dbReference>
<evidence type="ECO:0000256" key="1">
    <source>
        <dbReference type="ARBA" id="ARBA00004236"/>
    </source>
</evidence>
<comment type="caution">
    <text evidence="7">The sequence shown here is derived from an EMBL/GenBank/DDBJ whole genome shotgun (WGS) entry which is preliminary data.</text>
</comment>
<dbReference type="Proteomes" id="UP001596162">
    <property type="component" value="Unassembled WGS sequence"/>
</dbReference>
<evidence type="ECO:0000313" key="7">
    <source>
        <dbReference type="EMBL" id="MFC5194685.1"/>
    </source>
</evidence>
<sequence>MVLVKSISVIIPAHNERDNLFVLVPHLVAISQGFNVEIIIALSAESQSISAKDFRWNEVSILRCAKKGRAVQMNQAAKSAMGDILVFLHADVLPPLSFFKNIQETVASGMDAGFFSYTFDSDNFWLKINAHFTKSDGIFTGGGDQCLFIKKYVFEILGAFDEDQVLMEDFEFFKRMKKAKTPYTIVNNDLIVSARKYQNNSYLKVNLCNLLMVVLFKCGYKPEKLKTLYGRMLKTT</sequence>
<evidence type="ECO:0000256" key="5">
    <source>
        <dbReference type="ARBA" id="ARBA00023136"/>
    </source>
</evidence>
<dbReference type="EMBL" id="JBHSLA010000001">
    <property type="protein sequence ID" value="MFC5194685.1"/>
    <property type="molecule type" value="Genomic_DNA"/>
</dbReference>
<dbReference type="PANTHER" id="PTHR43646:SF2">
    <property type="entry name" value="GLYCOSYLTRANSFERASE 2-LIKE DOMAIN-CONTAINING PROTEIN"/>
    <property type="match status" value="1"/>
</dbReference>
<dbReference type="RefSeq" id="WP_376858959.1">
    <property type="nucleotide sequence ID" value="NZ_JBHSLA010000001.1"/>
</dbReference>
<keyword evidence="2" id="KW-1003">Cell membrane</keyword>
<feature type="domain" description="Glycosyltransferase 2-like" evidence="6">
    <location>
        <begin position="8"/>
        <end position="120"/>
    </location>
</feature>
<dbReference type="InterPro" id="IPR001173">
    <property type="entry name" value="Glyco_trans_2-like"/>
</dbReference>
<dbReference type="SUPFAM" id="SSF53448">
    <property type="entry name" value="Nucleotide-diphospho-sugar transferases"/>
    <property type="match status" value="1"/>
</dbReference>
<accession>A0ABW0C4X4</accession>
<proteinExistence type="predicted"/>
<comment type="subcellular location">
    <subcellularLocation>
        <location evidence="1">Cell membrane</location>
    </subcellularLocation>
</comment>
<gene>
    <name evidence="7" type="ORF">ACFPH8_05030</name>
</gene>
<name>A0ABW0C4X4_9FLAO</name>